<name>A0A7J0EWC5_9ERIC</name>
<protein>
    <submittedName>
        <fullName evidence="1">Uncharacterized protein</fullName>
    </submittedName>
</protein>
<dbReference type="Proteomes" id="UP000585474">
    <property type="component" value="Unassembled WGS sequence"/>
</dbReference>
<organism evidence="1 2">
    <name type="scientific">Actinidia rufa</name>
    <dbReference type="NCBI Taxonomy" id="165716"/>
    <lineage>
        <taxon>Eukaryota</taxon>
        <taxon>Viridiplantae</taxon>
        <taxon>Streptophyta</taxon>
        <taxon>Embryophyta</taxon>
        <taxon>Tracheophyta</taxon>
        <taxon>Spermatophyta</taxon>
        <taxon>Magnoliopsida</taxon>
        <taxon>eudicotyledons</taxon>
        <taxon>Gunneridae</taxon>
        <taxon>Pentapetalae</taxon>
        <taxon>asterids</taxon>
        <taxon>Ericales</taxon>
        <taxon>Actinidiaceae</taxon>
        <taxon>Actinidia</taxon>
    </lineage>
</organism>
<evidence type="ECO:0000313" key="1">
    <source>
        <dbReference type="EMBL" id="GFY90765.1"/>
    </source>
</evidence>
<evidence type="ECO:0000313" key="2">
    <source>
        <dbReference type="Proteomes" id="UP000585474"/>
    </source>
</evidence>
<comment type="caution">
    <text evidence="1">The sequence shown here is derived from an EMBL/GenBank/DDBJ whole genome shotgun (WGS) entry which is preliminary data.</text>
</comment>
<gene>
    <name evidence="1" type="ORF">Acr_07g0009620</name>
</gene>
<dbReference type="EMBL" id="BJWL01000007">
    <property type="protein sequence ID" value="GFY90765.1"/>
    <property type="molecule type" value="Genomic_DNA"/>
</dbReference>
<keyword evidence="2" id="KW-1185">Reference proteome</keyword>
<proteinExistence type="predicted"/>
<sequence length="138" mass="15878">MDTWEEVSQNWFAVDESENPTQPLSPPVIHTMYHVNGPKDVVPSRPTMQVKNVPRSVIGIKEAEPSGYRNYFGKIRRTARKSVPCPAYFKKLLLQAQPKDSHEVNSFYRPKTLEQARKRTLDPELVVIERTSSGESYF</sequence>
<reference evidence="1 2" key="1">
    <citation type="submission" date="2019-07" db="EMBL/GenBank/DDBJ databases">
        <title>De Novo Assembly of kiwifruit Actinidia rufa.</title>
        <authorList>
            <person name="Sugita-Konishi S."/>
            <person name="Sato K."/>
            <person name="Mori E."/>
            <person name="Abe Y."/>
            <person name="Kisaki G."/>
            <person name="Hamano K."/>
            <person name="Suezawa K."/>
            <person name="Otani M."/>
            <person name="Fukuda T."/>
            <person name="Manabe T."/>
            <person name="Gomi K."/>
            <person name="Tabuchi M."/>
            <person name="Akimitsu K."/>
            <person name="Kataoka I."/>
        </authorList>
    </citation>
    <scope>NUCLEOTIDE SEQUENCE [LARGE SCALE GENOMIC DNA]</scope>
    <source>
        <strain evidence="2">cv. Fuchu</strain>
    </source>
</reference>
<accession>A0A7J0EWC5</accession>
<dbReference type="AlphaFoldDB" id="A0A7J0EWC5"/>